<evidence type="ECO:0000313" key="2">
    <source>
        <dbReference type="EMBL" id="CAH0101957.1"/>
    </source>
</evidence>
<feature type="region of interest" description="Disordered" evidence="1">
    <location>
        <begin position="636"/>
        <end position="670"/>
    </location>
</feature>
<comment type="caution">
    <text evidence="2">The sequence shown here is derived from an EMBL/GenBank/DDBJ whole genome shotgun (WGS) entry which is preliminary data.</text>
</comment>
<feature type="region of interest" description="Disordered" evidence="1">
    <location>
        <begin position="1"/>
        <end position="20"/>
    </location>
</feature>
<dbReference type="EMBL" id="CAKKLH010000068">
    <property type="protein sequence ID" value="CAH0101957.1"/>
    <property type="molecule type" value="Genomic_DNA"/>
</dbReference>
<evidence type="ECO:0008006" key="4">
    <source>
        <dbReference type="Google" id="ProtNLM"/>
    </source>
</evidence>
<sequence>MPPKRSSGPQQPKNSETTVVPFQINTHRTVYSRERVVPPTSLTPIATTSRLQVSRRPTPGTSRGSRIPVRVAPHRSQGGRLEYTLPSVLFWTDSDSDSSVADDMANIQPLVDAVQNMTAAFAAQQQASATATAGIQNQLQQAVQANNNLIAALQVQAVPVVGAGAGAGAGAGGGGGPVRIDNSLVESIPKFLGIAEELATEFIDRIEALAVTEGWTAQQQVLVAVRRLGGAALEWHARVGRINLDWAAWSAAFTAAFPSTLPLSEWTAKMTARVQQPGEAIMQYAVAKEKLLLMSPVTLTEQQKVQAITDGLSDWKNQASILQAAPANIAAFYTACAALPISLSATKASPAATTPAIPAPGSFSPGFSVDDLAARIERMVIGRLGPVGRGGGGAAAGSSAGRGRGSDQDFRGRTSGGAGRGFVPSLPSSSTSDQSETRKEKKTVSFGLVRVREFHSDTFKPISDDVKSDFVFECEGKEEESFGVSDDLICSFQEEGRIKNKMCGQRAKVQWRTNVPSESLKFVRCKVKGKKSRTVLVQPNQNSFPGKEWCIPSCLVCIEKGIVYVPVLNLSGATLEFKPKDCLTVIEFSYEAKIELVENAKKVKEEEGVEYVCAAVHYEPEPFTTPEDEIQLGSGLTEEMRQEKSNKEPEDIVIPEVEDRSLAPSSSGRRRRLPKHFEDFVLITSTVSSAASSTEEKRNNQNS</sequence>
<accession>A0A8J2RFL6</accession>
<dbReference type="AlphaFoldDB" id="A0A8J2RFL6"/>
<feature type="compositionally biased region" description="Basic and acidic residues" evidence="1">
    <location>
        <begin position="638"/>
        <end position="650"/>
    </location>
</feature>
<feature type="region of interest" description="Disordered" evidence="1">
    <location>
        <begin position="387"/>
        <end position="442"/>
    </location>
</feature>
<reference evidence="2" key="1">
    <citation type="submission" date="2021-11" db="EMBL/GenBank/DDBJ databases">
        <authorList>
            <person name="Schell T."/>
        </authorList>
    </citation>
    <scope>NUCLEOTIDE SEQUENCE</scope>
    <source>
        <strain evidence="2">M5</strain>
    </source>
</reference>
<organism evidence="2 3">
    <name type="scientific">Daphnia galeata</name>
    <dbReference type="NCBI Taxonomy" id="27404"/>
    <lineage>
        <taxon>Eukaryota</taxon>
        <taxon>Metazoa</taxon>
        <taxon>Ecdysozoa</taxon>
        <taxon>Arthropoda</taxon>
        <taxon>Crustacea</taxon>
        <taxon>Branchiopoda</taxon>
        <taxon>Diplostraca</taxon>
        <taxon>Cladocera</taxon>
        <taxon>Anomopoda</taxon>
        <taxon>Daphniidae</taxon>
        <taxon>Daphnia</taxon>
    </lineage>
</organism>
<feature type="compositionally biased region" description="Polar residues" evidence="1">
    <location>
        <begin position="40"/>
        <end position="52"/>
    </location>
</feature>
<evidence type="ECO:0000313" key="3">
    <source>
        <dbReference type="Proteomes" id="UP000789390"/>
    </source>
</evidence>
<protein>
    <recommendedName>
        <fullName evidence="4">Retrotransposon gag domain-containing protein</fullName>
    </recommendedName>
</protein>
<feature type="compositionally biased region" description="Gly residues" evidence="1">
    <location>
        <begin position="387"/>
        <end position="403"/>
    </location>
</feature>
<feature type="compositionally biased region" description="Polar residues" evidence="1">
    <location>
        <begin position="7"/>
        <end position="20"/>
    </location>
</feature>
<feature type="region of interest" description="Disordered" evidence="1">
    <location>
        <begin position="40"/>
        <end position="67"/>
    </location>
</feature>
<evidence type="ECO:0000256" key="1">
    <source>
        <dbReference type="SAM" id="MobiDB-lite"/>
    </source>
</evidence>
<name>A0A8J2RFL6_9CRUS</name>
<keyword evidence="3" id="KW-1185">Reference proteome</keyword>
<proteinExistence type="predicted"/>
<feature type="compositionally biased region" description="Low complexity" evidence="1">
    <location>
        <begin position="425"/>
        <end position="434"/>
    </location>
</feature>
<dbReference type="Proteomes" id="UP000789390">
    <property type="component" value="Unassembled WGS sequence"/>
</dbReference>
<dbReference type="OrthoDB" id="8046046at2759"/>
<gene>
    <name evidence="2" type="ORF">DGAL_LOCUS4330</name>
</gene>